<evidence type="ECO:0000313" key="3">
    <source>
        <dbReference type="Proteomes" id="UP000275256"/>
    </source>
</evidence>
<accession>A0A3M0GB48</accession>
<keyword evidence="1" id="KW-0732">Signal</keyword>
<protein>
    <submittedName>
        <fullName evidence="2">Uncharacterized protein</fullName>
    </submittedName>
</protein>
<dbReference type="PROSITE" id="PS51257">
    <property type="entry name" value="PROKAR_LIPOPROTEIN"/>
    <property type="match status" value="1"/>
</dbReference>
<gene>
    <name evidence="2" type="ORF">EAX62_02550</name>
</gene>
<evidence type="ECO:0000256" key="1">
    <source>
        <dbReference type="SAM" id="SignalP"/>
    </source>
</evidence>
<feature type="signal peptide" evidence="1">
    <location>
        <begin position="1"/>
        <end position="24"/>
    </location>
</feature>
<dbReference type="Proteomes" id="UP000275256">
    <property type="component" value="Unassembled WGS sequence"/>
</dbReference>
<dbReference type="EMBL" id="REFW01000001">
    <property type="protein sequence ID" value="RMB61537.1"/>
    <property type="molecule type" value="Genomic_DNA"/>
</dbReference>
<evidence type="ECO:0000313" key="2">
    <source>
        <dbReference type="EMBL" id="RMB61537.1"/>
    </source>
</evidence>
<name>A0A3M0GB48_9ACTN</name>
<sequence length="253" mass="27507">MTSTSRRRLLLAGATVLLSGCSGSGIPPLTEVRVPGTCRTPDSLVEFSTLGGATLGYEVGRTSTSYKADPRFVELLEAWAEDWSPMSGLGAMTTIWSYGAYVDKCDSFHASGRAFDIAEVEHEGGSISCRYDVWGPGSAVQNRDYWRLAASLHLHFGYTLTHLYDEAHHNHIHVDNAVSGWGTPTFSPRSRVQVQLVQAACRDVFGADVEISGSYDEQTQSALRTIQASLGITRPLGDADGWREFLRLTASAT</sequence>
<dbReference type="AlphaFoldDB" id="A0A3M0GB48"/>
<reference evidence="2 3" key="1">
    <citation type="submission" date="2018-10" db="EMBL/GenBank/DDBJ databases">
        <title>Tessaracoccus antarcticuss sp. nov., isolated from sediment.</title>
        <authorList>
            <person name="Zhou L.Y."/>
            <person name="Du Z.J."/>
        </authorList>
    </citation>
    <scope>NUCLEOTIDE SEQUENCE [LARGE SCALE GENOMIC DNA]</scope>
    <source>
        <strain evidence="2 3">JDX10</strain>
    </source>
</reference>
<dbReference type="OrthoDB" id="3667437at2"/>
<keyword evidence="3" id="KW-1185">Reference proteome</keyword>
<organism evidence="2 3">
    <name type="scientific">Tessaracoccus antarcticus</name>
    <dbReference type="NCBI Taxonomy" id="2479848"/>
    <lineage>
        <taxon>Bacteria</taxon>
        <taxon>Bacillati</taxon>
        <taxon>Actinomycetota</taxon>
        <taxon>Actinomycetes</taxon>
        <taxon>Propionibacteriales</taxon>
        <taxon>Propionibacteriaceae</taxon>
        <taxon>Tessaracoccus</taxon>
    </lineage>
</organism>
<proteinExistence type="predicted"/>
<feature type="chain" id="PRO_5018077571" evidence="1">
    <location>
        <begin position="25"/>
        <end position="253"/>
    </location>
</feature>
<comment type="caution">
    <text evidence="2">The sequence shown here is derived from an EMBL/GenBank/DDBJ whole genome shotgun (WGS) entry which is preliminary data.</text>
</comment>
<dbReference type="RefSeq" id="WP_121900084.1">
    <property type="nucleotide sequence ID" value="NZ_REFW01000001.1"/>
</dbReference>